<keyword evidence="2" id="KW-0997">Cell inner membrane</keyword>
<comment type="similarity">
    <text evidence="4">Belongs to the methyl-accepting chemotaxis (MCP) protein family.</text>
</comment>
<proteinExistence type="inferred from homology"/>
<keyword evidence="5" id="KW-1133">Transmembrane helix</keyword>
<dbReference type="InterPro" id="IPR004089">
    <property type="entry name" value="MCPsignal_dom"/>
</dbReference>
<dbReference type="GO" id="GO:0007165">
    <property type="term" value="P:signal transduction"/>
    <property type="evidence" value="ECO:0007669"/>
    <property type="project" value="UniProtKB-KW"/>
</dbReference>
<evidence type="ECO:0000313" key="9">
    <source>
        <dbReference type="EMBL" id="VAW94087.1"/>
    </source>
</evidence>
<dbReference type="SUPFAM" id="SSF58104">
    <property type="entry name" value="Methyl-accepting chemotaxis protein (MCP) signaling domain"/>
    <property type="match status" value="1"/>
</dbReference>
<dbReference type="PROSITE" id="PS50885">
    <property type="entry name" value="HAMP"/>
    <property type="match status" value="1"/>
</dbReference>
<feature type="domain" description="Methyl-accepting transducer" evidence="6">
    <location>
        <begin position="406"/>
        <end position="642"/>
    </location>
</feature>
<evidence type="ECO:0000259" key="7">
    <source>
        <dbReference type="PROSITE" id="PS50192"/>
    </source>
</evidence>
<dbReference type="PROSITE" id="PS50192">
    <property type="entry name" value="T_SNARE"/>
    <property type="match status" value="1"/>
</dbReference>
<dbReference type="Pfam" id="PF00672">
    <property type="entry name" value="HAMP"/>
    <property type="match status" value="1"/>
</dbReference>
<name>A0A3B1A3C2_9ZZZZ</name>
<feature type="domain" description="T-SNARE coiled-coil homology" evidence="7">
    <location>
        <begin position="593"/>
        <end position="655"/>
    </location>
</feature>
<dbReference type="PANTHER" id="PTHR32089">
    <property type="entry name" value="METHYL-ACCEPTING CHEMOTAXIS PROTEIN MCPB"/>
    <property type="match status" value="1"/>
</dbReference>
<gene>
    <name evidence="9" type="ORF">MNBD_GAMMA23-2162</name>
</gene>
<keyword evidence="3" id="KW-0807">Transducer</keyword>
<evidence type="ECO:0000259" key="6">
    <source>
        <dbReference type="PROSITE" id="PS50111"/>
    </source>
</evidence>
<organism evidence="9">
    <name type="scientific">hydrothermal vent metagenome</name>
    <dbReference type="NCBI Taxonomy" id="652676"/>
    <lineage>
        <taxon>unclassified sequences</taxon>
        <taxon>metagenomes</taxon>
        <taxon>ecological metagenomes</taxon>
    </lineage>
</organism>
<dbReference type="CDD" id="cd06225">
    <property type="entry name" value="HAMP"/>
    <property type="match status" value="1"/>
</dbReference>
<keyword evidence="2" id="KW-1003">Cell membrane</keyword>
<accession>A0A3B1A3C2</accession>
<evidence type="ECO:0000256" key="4">
    <source>
        <dbReference type="ARBA" id="ARBA00029447"/>
    </source>
</evidence>
<evidence type="ECO:0000256" key="1">
    <source>
        <dbReference type="ARBA" id="ARBA00004429"/>
    </source>
</evidence>
<evidence type="ECO:0000256" key="5">
    <source>
        <dbReference type="SAM" id="Phobius"/>
    </source>
</evidence>
<dbReference type="SMART" id="SM00304">
    <property type="entry name" value="HAMP"/>
    <property type="match status" value="1"/>
</dbReference>
<dbReference type="PANTHER" id="PTHR32089:SF112">
    <property type="entry name" value="LYSOZYME-LIKE PROTEIN-RELATED"/>
    <property type="match status" value="1"/>
</dbReference>
<dbReference type="SMART" id="SM00283">
    <property type="entry name" value="MA"/>
    <property type="match status" value="1"/>
</dbReference>
<sequence>MSSLSSTFLSPAVSLLNRLKFTQKFALVFIIYLIPMVYFVFILIIDESKGVEHAKLEKKGAEYMVKIRPLFEHMAQTRGMTNAYLHGKTAFKEKIITRRSLVDNELVALANIDARLGKVLHTAERVKLIQSKWNNVVQNAFTMKSDKAFAAHTAVIEEVLELKEHILESSRLRMDPVLDSNFMASALSLRIPTLVENMGKARGLGAGMVAAGSFTPEAYLELMGFIQTSENANKTMMHGFDVVFESNPAARQKLASLRERSNEATRQFIQLTKSEVLEAEKINIDTVDYFSKGTQAIAANLALYDAVMPVLNDILEKRISSSEREMVLHFILSLTLLFVTLYLFSGFYRSLMSSIKAVKVAVHAMADGDLTAQVKLEAKDEMQFIASDMNMMIEKMNTLVSQVISSANQVVTSAELSGAASEDTRDGVNQQNQELELVATAMNEMSATVHEVANNAASTAEATRNADTEAKAGRTVVNQTIESINALSTEMQQASSVIKQLEEDSETIGSVLDVIRGIAEQTNLLALNAAIEAARAGEQGRGFAVVADEVRTLASRTQDSTQEIQTMIEKLQQGSRKAVKVMDEGTQQTEKTIAQAAEAGTTLESITTAVDHITSMNEQIASAAEEQSSVAEEINRNVVNVRDIAEQTASNANKTAENSISLKDVASQLQVLVAEFKVN</sequence>
<dbReference type="Gene3D" id="1.10.287.950">
    <property type="entry name" value="Methyl-accepting chemotaxis protein"/>
    <property type="match status" value="1"/>
</dbReference>
<evidence type="ECO:0000256" key="2">
    <source>
        <dbReference type="ARBA" id="ARBA00022519"/>
    </source>
</evidence>
<evidence type="ECO:0000256" key="3">
    <source>
        <dbReference type="ARBA" id="ARBA00023224"/>
    </source>
</evidence>
<keyword evidence="5" id="KW-0472">Membrane</keyword>
<evidence type="ECO:0000259" key="8">
    <source>
        <dbReference type="PROSITE" id="PS50885"/>
    </source>
</evidence>
<dbReference type="PROSITE" id="PS50111">
    <property type="entry name" value="CHEMOTAXIS_TRANSDUC_2"/>
    <property type="match status" value="1"/>
</dbReference>
<dbReference type="AlphaFoldDB" id="A0A3B1A3C2"/>
<dbReference type="InterPro" id="IPR000727">
    <property type="entry name" value="T_SNARE_dom"/>
</dbReference>
<dbReference type="InterPro" id="IPR003660">
    <property type="entry name" value="HAMP_dom"/>
</dbReference>
<feature type="transmembrane region" description="Helical" evidence="5">
    <location>
        <begin position="25"/>
        <end position="45"/>
    </location>
</feature>
<dbReference type="CDD" id="cd11386">
    <property type="entry name" value="MCP_signal"/>
    <property type="match status" value="1"/>
</dbReference>
<feature type="transmembrane region" description="Helical" evidence="5">
    <location>
        <begin position="327"/>
        <end position="348"/>
    </location>
</feature>
<keyword evidence="5" id="KW-0812">Transmembrane</keyword>
<dbReference type="GO" id="GO:0005886">
    <property type="term" value="C:plasma membrane"/>
    <property type="evidence" value="ECO:0007669"/>
    <property type="project" value="UniProtKB-SubCell"/>
</dbReference>
<dbReference type="FunFam" id="1.10.287.950:FF:000001">
    <property type="entry name" value="Methyl-accepting chemotaxis sensory transducer"/>
    <property type="match status" value="1"/>
</dbReference>
<dbReference type="EMBL" id="UOFT01000036">
    <property type="protein sequence ID" value="VAW94087.1"/>
    <property type="molecule type" value="Genomic_DNA"/>
</dbReference>
<comment type="subcellular location">
    <subcellularLocation>
        <location evidence="1">Cell inner membrane</location>
        <topology evidence="1">Multi-pass membrane protein</topology>
    </subcellularLocation>
</comment>
<dbReference type="Pfam" id="PF00015">
    <property type="entry name" value="MCPsignal"/>
    <property type="match status" value="1"/>
</dbReference>
<reference evidence="9" key="1">
    <citation type="submission" date="2018-06" db="EMBL/GenBank/DDBJ databases">
        <authorList>
            <person name="Zhirakovskaya E."/>
        </authorList>
    </citation>
    <scope>NUCLEOTIDE SEQUENCE</scope>
</reference>
<feature type="domain" description="HAMP" evidence="8">
    <location>
        <begin position="349"/>
        <end position="401"/>
    </location>
</feature>
<protein>
    <submittedName>
        <fullName evidence="9">Methyl-accepting chemotaxis sensor/transducer protein</fullName>
    </submittedName>
</protein>